<gene>
    <name evidence="5" type="primary">darP</name>
    <name evidence="7" type="ORF">OS145_05450</name>
</gene>
<evidence type="ECO:0000313" key="8">
    <source>
        <dbReference type="Proteomes" id="UP000016543"/>
    </source>
</evidence>
<dbReference type="Gene3D" id="1.10.60.30">
    <property type="entry name" value="PSPTO4464-like domains"/>
    <property type="match status" value="2"/>
</dbReference>
<keyword evidence="2 5" id="KW-0690">Ribosome biogenesis</keyword>
<evidence type="ECO:0000313" key="7">
    <source>
        <dbReference type="EMBL" id="EAQ31107.1"/>
    </source>
</evidence>
<evidence type="ECO:0000256" key="6">
    <source>
        <dbReference type="SAM" id="MobiDB-lite"/>
    </source>
</evidence>
<evidence type="ECO:0000256" key="3">
    <source>
        <dbReference type="ARBA" id="ARBA00022730"/>
    </source>
</evidence>
<sequence>MINASCVKLVNYSLLLAIKTEWIMARKPTHSTSPDETEFADVPSKSERKRQVEALQKMGTELVDLTDAQLKSIPLDDELRDAVLLARKIKNKHEGYRRQLQFIGKLMRQRDVTPIEQAMERLNAFHQQTVNQFHAVEQQRDLLLSGDEEALTDFFNRYPNADIQRIRQWLRQAKKQAEENKPPTAARQLFVYLRELMTEA</sequence>
<reference evidence="7 8" key="1">
    <citation type="submission" date="2006-01" db="EMBL/GenBank/DDBJ databases">
        <authorList>
            <person name="Brettar I."/>
            <person name="Hofle M."/>
            <person name="Ferriera S."/>
            <person name="Johnson J."/>
            <person name="Kravitz S."/>
            <person name="Halpern A."/>
            <person name="Remington K."/>
            <person name="Beeson K."/>
            <person name="Tran B."/>
            <person name="Rogers Y.-H."/>
            <person name="Friedman R."/>
            <person name="Venter J.C."/>
        </authorList>
    </citation>
    <scope>NUCLEOTIDE SEQUENCE [LARGE SCALE GENOMIC DNA]</scope>
    <source>
        <strain evidence="7 8">OS145</strain>
    </source>
</reference>
<organism evidence="7 8">
    <name type="scientific">Idiomarina baltica OS145</name>
    <dbReference type="NCBI Taxonomy" id="314276"/>
    <lineage>
        <taxon>Bacteria</taxon>
        <taxon>Pseudomonadati</taxon>
        <taxon>Pseudomonadota</taxon>
        <taxon>Gammaproteobacteria</taxon>
        <taxon>Alteromonadales</taxon>
        <taxon>Idiomarinaceae</taxon>
        <taxon>Idiomarina</taxon>
    </lineage>
</organism>
<dbReference type="Pfam" id="PF04751">
    <property type="entry name" value="DarP"/>
    <property type="match status" value="1"/>
</dbReference>
<accession>A0ABM9WJK6</accession>
<dbReference type="PIRSF" id="PIRSF016183">
    <property type="entry name" value="UCP016183"/>
    <property type="match status" value="1"/>
</dbReference>
<evidence type="ECO:0000256" key="2">
    <source>
        <dbReference type="ARBA" id="ARBA00022517"/>
    </source>
</evidence>
<dbReference type="NCBIfam" id="NF003593">
    <property type="entry name" value="PRK05255.1-1"/>
    <property type="match status" value="1"/>
</dbReference>
<dbReference type="SUPFAM" id="SSF158710">
    <property type="entry name" value="PSPTO4464-like"/>
    <property type="match status" value="1"/>
</dbReference>
<name>A0ABM9WJK6_9GAMM</name>
<protein>
    <recommendedName>
        <fullName evidence="5">Dual-action ribosomal maturation protein DarP</fullName>
    </recommendedName>
    <alternativeName>
        <fullName evidence="5">Large ribosomal subunit assembly factor DarP</fullName>
    </alternativeName>
</protein>
<dbReference type="CDD" id="cd16331">
    <property type="entry name" value="YjgA-like"/>
    <property type="match status" value="1"/>
</dbReference>
<dbReference type="PANTHER" id="PTHR38101:SF1">
    <property type="entry name" value="UPF0307 PROTEIN YJGA"/>
    <property type="match status" value="1"/>
</dbReference>
<comment type="similarity">
    <text evidence="5">Belongs to the DarP family.</text>
</comment>
<dbReference type="InterPro" id="IPR006839">
    <property type="entry name" value="DarP"/>
</dbReference>
<comment type="subcellular location">
    <subcellularLocation>
        <location evidence="5">Cytoplasm</location>
    </subcellularLocation>
    <text evidence="5">Associates with late stage pre-50S ribosomal subunits.</text>
</comment>
<evidence type="ECO:0000256" key="1">
    <source>
        <dbReference type="ARBA" id="ARBA00022490"/>
    </source>
</evidence>
<keyword evidence="8" id="KW-1185">Reference proteome</keyword>
<comment type="function">
    <text evidence="5">Member of a network of 50S ribosomal subunit biogenesis factors which assembles along the 30S-50S interface, preventing incorrect 23S rRNA structures from forming. Promotes peptidyl transferase center (PTC) maturation.</text>
</comment>
<dbReference type="EMBL" id="AAMX01000025">
    <property type="protein sequence ID" value="EAQ31107.1"/>
    <property type="molecule type" value="Genomic_DNA"/>
</dbReference>
<dbReference type="InterPro" id="IPR023153">
    <property type="entry name" value="DarP_sf"/>
</dbReference>
<proteinExistence type="inferred from homology"/>
<dbReference type="PANTHER" id="PTHR38101">
    <property type="entry name" value="UPF0307 PROTEIN YJGA"/>
    <property type="match status" value="1"/>
</dbReference>
<keyword evidence="1 5" id="KW-0963">Cytoplasm</keyword>
<comment type="caution">
    <text evidence="7">The sequence shown here is derived from an EMBL/GenBank/DDBJ whole genome shotgun (WGS) entry which is preliminary data.</text>
</comment>
<dbReference type="HAMAP" id="MF_00765">
    <property type="entry name" value="DarP"/>
    <property type="match status" value="1"/>
</dbReference>
<evidence type="ECO:0000256" key="4">
    <source>
        <dbReference type="ARBA" id="ARBA00022884"/>
    </source>
</evidence>
<feature type="region of interest" description="Disordered" evidence="6">
    <location>
        <begin position="28"/>
        <end position="48"/>
    </location>
</feature>
<keyword evidence="4 5" id="KW-0694">RNA-binding</keyword>
<evidence type="ECO:0000256" key="5">
    <source>
        <dbReference type="HAMAP-Rule" id="MF_00765"/>
    </source>
</evidence>
<dbReference type="Proteomes" id="UP000016543">
    <property type="component" value="Unassembled WGS sequence"/>
</dbReference>
<keyword evidence="3 5" id="KW-0699">rRNA-binding</keyword>